<dbReference type="Proteomes" id="UP001596058">
    <property type="component" value="Unassembled WGS sequence"/>
</dbReference>
<proteinExistence type="predicted"/>
<evidence type="ECO:0000313" key="3">
    <source>
        <dbReference type="Proteomes" id="UP001596058"/>
    </source>
</evidence>
<evidence type="ECO:0000313" key="2">
    <source>
        <dbReference type="EMBL" id="MFC5823082.1"/>
    </source>
</evidence>
<comment type="caution">
    <text evidence="2">The sequence shown here is derived from an EMBL/GenBank/DDBJ whole genome shotgun (WGS) entry which is preliminary data.</text>
</comment>
<accession>A0ABW1CCD0</accession>
<dbReference type="EMBL" id="JBHSPA010000006">
    <property type="protein sequence ID" value="MFC5823082.1"/>
    <property type="molecule type" value="Genomic_DNA"/>
</dbReference>
<feature type="compositionally biased region" description="Basic and acidic residues" evidence="1">
    <location>
        <begin position="7"/>
        <end position="25"/>
    </location>
</feature>
<keyword evidence="3" id="KW-1185">Reference proteome</keyword>
<name>A0ABW1CCD0_9ACTN</name>
<gene>
    <name evidence="2" type="ORF">ACFPZ3_04360</name>
</gene>
<protein>
    <submittedName>
        <fullName evidence="2">Uncharacterized protein</fullName>
    </submittedName>
</protein>
<feature type="region of interest" description="Disordered" evidence="1">
    <location>
        <begin position="1"/>
        <end position="63"/>
    </location>
</feature>
<sequence>MSSTDETTPKIDTKRGRRPDTEPKPAGRMALEQALSESGMVLEDLTRAVHPTGPAQRKPSDFD</sequence>
<reference evidence="3" key="1">
    <citation type="journal article" date="2019" name="Int. J. Syst. Evol. Microbiol.">
        <title>The Global Catalogue of Microorganisms (GCM) 10K type strain sequencing project: providing services to taxonomists for standard genome sequencing and annotation.</title>
        <authorList>
            <consortium name="The Broad Institute Genomics Platform"/>
            <consortium name="The Broad Institute Genome Sequencing Center for Infectious Disease"/>
            <person name="Wu L."/>
            <person name="Ma J."/>
        </authorList>
    </citation>
    <scope>NUCLEOTIDE SEQUENCE [LARGE SCALE GENOMIC DNA]</scope>
    <source>
        <strain evidence="3">CCUG 53903</strain>
    </source>
</reference>
<evidence type="ECO:0000256" key="1">
    <source>
        <dbReference type="SAM" id="MobiDB-lite"/>
    </source>
</evidence>
<dbReference type="RefSeq" id="WP_379512620.1">
    <property type="nucleotide sequence ID" value="NZ_JBHSPA010000006.1"/>
</dbReference>
<organism evidence="2 3">
    <name type="scientific">Nonomuraea insulae</name>
    <dbReference type="NCBI Taxonomy" id="1616787"/>
    <lineage>
        <taxon>Bacteria</taxon>
        <taxon>Bacillati</taxon>
        <taxon>Actinomycetota</taxon>
        <taxon>Actinomycetes</taxon>
        <taxon>Streptosporangiales</taxon>
        <taxon>Streptosporangiaceae</taxon>
        <taxon>Nonomuraea</taxon>
    </lineage>
</organism>